<evidence type="ECO:0000313" key="2">
    <source>
        <dbReference type="EMBL" id="EGF28763.1"/>
    </source>
</evidence>
<evidence type="ECO:0000313" key="3">
    <source>
        <dbReference type="Proteomes" id="UP000006222"/>
    </source>
</evidence>
<protein>
    <submittedName>
        <fullName evidence="2">Uncharacterized protein</fullName>
    </submittedName>
</protein>
<accession>F2ANL7</accession>
<gene>
    <name evidence="2" type="ORF">RBWH47_03795</name>
</gene>
<comment type="caution">
    <text evidence="2">The sequence shown here is derived from an EMBL/GenBank/DDBJ whole genome shotgun (WGS) entry which is preliminary data.</text>
</comment>
<evidence type="ECO:0000256" key="1">
    <source>
        <dbReference type="SAM" id="MobiDB-lite"/>
    </source>
</evidence>
<name>F2ANL7_RHOBT</name>
<dbReference type="Proteomes" id="UP000006222">
    <property type="component" value="Unassembled WGS sequence"/>
</dbReference>
<dbReference type="PATRIC" id="fig|991778.3.peg.1353"/>
<organism evidence="2 3">
    <name type="scientific">Rhodopirellula baltica WH47</name>
    <dbReference type="NCBI Taxonomy" id="991778"/>
    <lineage>
        <taxon>Bacteria</taxon>
        <taxon>Pseudomonadati</taxon>
        <taxon>Planctomycetota</taxon>
        <taxon>Planctomycetia</taxon>
        <taxon>Pirellulales</taxon>
        <taxon>Pirellulaceae</taxon>
        <taxon>Rhodopirellula</taxon>
    </lineage>
</organism>
<dbReference type="AlphaFoldDB" id="F2ANL7"/>
<sequence length="293" mass="33341">MCCRFLRSVHVVMLRCPLSWNNTMSTEIDFNAMSAEVTEESIRYWELQRSGADWRWQRAMRIVGAGRAFHSQASGSVVWNVVHHFRPVLQSRQPELLGDRTVDVVGAKRIRHERLTRLKLESRILSGLSVSEVAAKMELEEPLVRDYCDIFFDVKTSLAATSWIMQQITTDEMEGPDYLRRTLYRHAFQGGPDVCEHWLDHLDQFGQQQDLSTAAGRAAERLELCVLLEPMRSDPESMRALGHLHDQSSKSRRLPQTVGKTIASSVHQKLRLALAGQVSSKEPASEKRSRSAA</sequence>
<reference evidence="2 3" key="1">
    <citation type="journal article" date="2013" name="Mar. Genomics">
        <title>Expression of sulfatases in Rhodopirellula baltica and the diversity of sulfatases in the genus Rhodopirellula.</title>
        <authorList>
            <person name="Wegner C.E."/>
            <person name="Richter-Heitmann T."/>
            <person name="Klindworth A."/>
            <person name="Klockow C."/>
            <person name="Richter M."/>
            <person name="Achstetter T."/>
            <person name="Glockner F.O."/>
            <person name="Harder J."/>
        </authorList>
    </citation>
    <scope>NUCLEOTIDE SEQUENCE [LARGE SCALE GENOMIC DNA]</scope>
    <source>
        <strain evidence="2 3">WH47</strain>
    </source>
</reference>
<proteinExistence type="predicted"/>
<feature type="region of interest" description="Disordered" evidence="1">
    <location>
        <begin position="274"/>
        <end position="293"/>
    </location>
</feature>
<dbReference type="EMBL" id="AFAR01000070">
    <property type="protein sequence ID" value="EGF28763.1"/>
    <property type="molecule type" value="Genomic_DNA"/>
</dbReference>
<feature type="compositionally biased region" description="Basic and acidic residues" evidence="1">
    <location>
        <begin position="283"/>
        <end position="293"/>
    </location>
</feature>